<name>A0A833U045_JUGRE</name>
<keyword evidence="3 4" id="KW-0443">Lipid metabolism</keyword>
<organism evidence="7 8">
    <name type="scientific">Juglans regia</name>
    <name type="common">English walnut</name>
    <dbReference type="NCBI Taxonomy" id="51240"/>
    <lineage>
        <taxon>Eukaryota</taxon>
        <taxon>Viridiplantae</taxon>
        <taxon>Streptophyta</taxon>
        <taxon>Embryophyta</taxon>
        <taxon>Tracheophyta</taxon>
        <taxon>Spermatophyta</taxon>
        <taxon>Magnoliopsida</taxon>
        <taxon>eudicotyledons</taxon>
        <taxon>Gunneridae</taxon>
        <taxon>Pentapetalae</taxon>
        <taxon>rosids</taxon>
        <taxon>fabids</taxon>
        <taxon>Fagales</taxon>
        <taxon>Juglandaceae</taxon>
        <taxon>Juglans</taxon>
    </lineage>
</organism>
<dbReference type="Pfam" id="PF03015">
    <property type="entry name" value="Sterile"/>
    <property type="match status" value="1"/>
</dbReference>
<dbReference type="GO" id="GO:0102965">
    <property type="term" value="F:alcohol-forming long-chain fatty acyl-CoA reductase activity"/>
    <property type="evidence" value="ECO:0007669"/>
    <property type="project" value="UniProtKB-EC"/>
</dbReference>
<dbReference type="AlphaFoldDB" id="A0A833U045"/>
<evidence type="ECO:0000259" key="5">
    <source>
        <dbReference type="Pfam" id="PF03015"/>
    </source>
</evidence>
<dbReference type="InterPro" id="IPR036291">
    <property type="entry name" value="NAD(P)-bd_dom_sf"/>
</dbReference>
<comment type="similarity">
    <text evidence="1 4">Belongs to the fatty acyl-CoA reductase family.</text>
</comment>
<dbReference type="InterPro" id="IPR013120">
    <property type="entry name" value="FAR_NAD-bd"/>
</dbReference>
<dbReference type="InterPro" id="IPR026055">
    <property type="entry name" value="FAR"/>
</dbReference>
<evidence type="ECO:0000259" key="6">
    <source>
        <dbReference type="Pfam" id="PF07993"/>
    </source>
</evidence>
<evidence type="ECO:0000256" key="3">
    <source>
        <dbReference type="ARBA" id="ARBA00023098"/>
    </source>
</evidence>
<reference evidence="7" key="1">
    <citation type="submission" date="2015-10" db="EMBL/GenBank/DDBJ databases">
        <authorList>
            <person name="Martinez-Garcia P.J."/>
            <person name="Crepeau M.W."/>
            <person name="Puiu D."/>
            <person name="Gonzalez-Ibeas D."/>
            <person name="Whalen J."/>
            <person name="Stevens K."/>
            <person name="Paul R."/>
            <person name="Butterfield T."/>
            <person name="Britton M."/>
            <person name="Reagan R."/>
            <person name="Chakraborty S."/>
            <person name="Walawage S.L."/>
            <person name="Vasquez-Gross H.A."/>
            <person name="Cardeno C."/>
            <person name="Famula R."/>
            <person name="Pratt K."/>
            <person name="Kuruganti S."/>
            <person name="Aradhya M.K."/>
            <person name="Leslie C.A."/>
            <person name="Dandekar A.M."/>
            <person name="Salzberg S.L."/>
            <person name="Wegrzyn J.L."/>
            <person name="Langley C.H."/>
            <person name="Neale D.B."/>
        </authorList>
    </citation>
    <scope>NUCLEOTIDE SEQUENCE</scope>
    <source>
        <tissue evidence="7">Leaves</tissue>
    </source>
</reference>
<dbReference type="EC" id="1.2.1.84" evidence="4"/>
<dbReference type="Pfam" id="PF07993">
    <property type="entry name" value="NAD_binding_4"/>
    <property type="match status" value="1"/>
</dbReference>
<dbReference type="EMBL" id="LIHL02000014">
    <property type="protein sequence ID" value="KAF5447528.1"/>
    <property type="molecule type" value="Genomic_DNA"/>
</dbReference>
<evidence type="ECO:0000256" key="4">
    <source>
        <dbReference type="RuleBase" id="RU363097"/>
    </source>
</evidence>
<accession>A0A833U045</accession>
<keyword evidence="4" id="KW-0521">NADP</keyword>
<keyword evidence="4" id="KW-0560">Oxidoreductase</keyword>
<evidence type="ECO:0000313" key="7">
    <source>
        <dbReference type="EMBL" id="KAF5447528.1"/>
    </source>
</evidence>
<dbReference type="GO" id="GO:0006629">
    <property type="term" value="P:lipid metabolic process"/>
    <property type="evidence" value="ECO:0007669"/>
    <property type="project" value="UniProtKB-KW"/>
</dbReference>
<reference evidence="7" key="2">
    <citation type="submission" date="2020-03" db="EMBL/GenBank/DDBJ databases">
        <title>Walnut 2.0.</title>
        <authorList>
            <person name="Marrano A."/>
            <person name="Britton M."/>
            <person name="Zimin A.V."/>
            <person name="Zaini P.A."/>
            <person name="Workman R."/>
            <person name="Puiu D."/>
            <person name="Bianco L."/>
            <person name="Allen B.J."/>
            <person name="Troggio M."/>
            <person name="Leslie C.A."/>
            <person name="Timp W."/>
            <person name="Dendekar A."/>
            <person name="Salzberg S.L."/>
            <person name="Neale D.B."/>
        </authorList>
    </citation>
    <scope>NUCLEOTIDE SEQUENCE</scope>
    <source>
        <tissue evidence="7">Leaves</tissue>
    </source>
</reference>
<evidence type="ECO:0000256" key="1">
    <source>
        <dbReference type="ARBA" id="ARBA00005928"/>
    </source>
</evidence>
<sequence>MKDLGIERAKRYGWPNTYVFTKAMGEMLIGHLKENLSVVIIRPTIITSTLKEPFPGWVEGVRTIDSLAVGYGKGKLPFFLGDLKTILDLMPADLVVNAMIVAMVAHANQPASDDHHMIYQVGSSMMRTPLRIENLRDVFFRYFSKKPWINREGKAVKVGKLLMLSDMDNFHRYLAIRYLLPLKGLELVNAALCQYFRIMHLDLRRKINFVMRLVELYKPYLFFKGVFDDMTTEKLRRMVREQSGAEADVFYFDPKYIDWDDYFLNVHLPGIVKYVFN</sequence>
<comment type="caution">
    <text evidence="7">The sequence shown here is derived from an EMBL/GenBank/DDBJ whole genome shotgun (WGS) entry which is preliminary data.</text>
</comment>
<evidence type="ECO:0000256" key="2">
    <source>
        <dbReference type="ARBA" id="ARBA00022516"/>
    </source>
</evidence>
<dbReference type="CDD" id="cd09071">
    <property type="entry name" value="FAR_C"/>
    <property type="match status" value="1"/>
</dbReference>
<keyword evidence="2 4" id="KW-0444">Lipid biosynthesis</keyword>
<dbReference type="PANTHER" id="PTHR11011">
    <property type="entry name" value="MALE STERILITY PROTEIN 2-RELATED"/>
    <property type="match status" value="1"/>
</dbReference>
<dbReference type="InterPro" id="IPR033640">
    <property type="entry name" value="FAR_C"/>
</dbReference>
<feature type="domain" description="Thioester reductase (TE)" evidence="6">
    <location>
        <begin position="2"/>
        <end position="99"/>
    </location>
</feature>
<dbReference type="Gene3D" id="3.40.50.720">
    <property type="entry name" value="NAD(P)-binding Rossmann-like Domain"/>
    <property type="match status" value="1"/>
</dbReference>
<gene>
    <name evidence="7" type="ORF">F2P56_033078</name>
</gene>
<feature type="domain" description="Fatty acyl-CoA reductase C-terminal" evidence="5">
    <location>
        <begin position="178"/>
        <end position="277"/>
    </location>
</feature>
<comment type="catalytic activity">
    <reaction evidence="4">
        <text>a long-chain fatty acyl-CoA + 2 NADPH + 2 H(+) = a long-chain primary fatty alcohol + 2 NADP(+) + CoA</text>
        <dbReference type="Rhea" id="RHEA:52716"/>
        <dbReference type="ChEBI" id="CHEBI:15378"/>
        <dbReference type="ChEBI" id="CHEBI:57287"/>
        <dbReference type="ChEBI" id="CHEBI:57783"/>
        <dbReference type="ChEBI" id="CHEBI:58349"/>
        <dbReference type="ChEBI" id="CHEBI:77396"/>
        <dbReference type="ChEBI" id="CHEBI:83139"/>
        <dbReference type="EC" id="1.2.1.84"/>
    </reaction>
</comment>
<comment type="function">
    <text evidence="4">Catalyzes the reduction of fatty acyl-CoA to fatty alcohols.</text>
</comment>
<dbReference type="Gramene" id="Jr14_17020_p1">
    <property type="protein sequence ID" value="cds.Jr14_17020_p1"/>
    <property type="gene ID" value="Jr14_17020"/>
</dbReference>
<evidence type="ECO:0000313" key="8">
    <source>
        <dbReference type="Proteomes" id="UP000619265"/>
    </source>
</evidence>
<dbReference type="SUPFAM" id="SSF51735">
    <property type="entry name" value="NAD(P)-binding Rossmann-fold domains"/>
    <property type="match status" value="1"/>
</dbReference>
<dbReference type="PANTHER" id="PTHR11011:SF99">
    <property type="entry name" value="FATTY ACYL-COA REDUCTASE 3"/>
    <property type="match status" value="1"/>
</dbReference>
<protein>
    <recommendedName>
        <fullName evidence="4">Fatty acyl-CoA reductase</fullName>
        <ecNumber evidence="4">1.2.1.84</ecNumber>
    </recommendedName>
</protein>
<dbReference type="Proteomes" id="UP000619265">
    <property type="component" value="Unassembled WGS sequence"/>
</dbReference>
<proteinExistence type="inferred from homology"/>
<dbReference type="GO" id="GO:0080019">
    <property type="term" value="F:alcohol-forming very long-chain fatty acyl-CoA reductase activity"/>
    <property type="evidence" value="ECO:0007669"/>
    <property type="project" value="InterPro"/>
</dbReference>